<evidence type="ECO:0000259" key="13">
    <source>
        <dbReference type="PROSITE" id="PS51749"/>
    </source>
</evidence>
<dbReference type="InterPro" id="IPR033114">
    <property type="entry name" value="HNH_CAS9"/>
</dbReference>
<comment type="similarity">
    <text evidence="12">Belongs to the CRISPR-associated Cas9 family.</text>
</comment>
<evidence type="ECO:0000256" key="4">
    <source>
        <dbReference type="ARBA" id="ARBA00022759"/>
    </source>
</evidence>
<keyword evidence="7 12" id="KW-0694">RNA-binding</keyword>
<evidence type="ECO:0000256" key="8">
    <source>
        <dbReference type="ARBA" id="ARBA00023118"/>
    </source>
</evidence>
<evidence type="ECO:0000256" key="1">
    <source>
        <dbReference type="ARBA" id="ARBA00001946"/>
    </source>
</evidence>
<evidence type="ECO:0000256" key="10">
    <source>
        <dbReference type="ARBA" id="ARBA00023211"/>
    </source>
</evidence>
<feature type="binding site" evidence="12">
    <location>
        <position position="8"/>
    </location>
    <ligand>
        <name>Mg(2+)</name>
        <dbReference type="ChEBI" id="CHEBI:18420"/>
        <label>1</label>
    </ligand>
</feature>
<keyword evidence="5 12" id="KW-0378">Hydrolase</keyword>
<proteinExistence type="inferred from homology"/>
<evidence type="ECO:0000256" key="7">
    <source>
        <dbReference type="ARBA" id="ARBA00022884"/>
    </source>
</evidence>
<dbReference type="HAMAP" id="MF_01480">
    <property type="entry name" value="Cas9"/>
    <property type="match status" value="1"/>
</dbReference>
<keyword evidence="9 12" id="KW-0238">DNA-binding</keyword>
<feature type="active site" description="For RuvC-like nuclease domain" evidence="12">
    <location>
        <position position="8"/>
    </location>
</feature>
<dbReference type="Pfam" id="PF18541">
    <property type="entry name" value="RuvC_III"/>
    <property type="match status" value="1"/>
</dbReference>
<comment type="domain">
    <text evidence="12">Has 2 endonuclease domains. The discontinuous RuvC-like domain cleaves the target DNA noncomplementary to crRNA while the HNH nuclease domain cleaves the target DNA complementary to crRNA.</text>
</comment>
<gene>
    <name evidence="12" type="primary">cas9</name>
    <name evidence="14" type="ORF">LG35_07510</name>
</gene>
<keyword evidence="2 12" id="KW-0540">Nuclease</keyword>
<dbReference type="InterPro" id="IPR040619">
    <property type="entry name" value="Cas9_alpha-helical_lobe"/>
</dbReference>
<keyword evidence="6 12" id="KW-0460">Magnesium</keyword>
<organism evidence="14 15">
    <name type="scientific">Alistipes inops</name>
    <dbReference type="NCBI Taxonomy" id="1501391"/>
    <lineage>
        <taxon>Bacteria</taxon>
        <taxon>Pseudomonadati</taxon>
        <taxon>Bacteroidota</taxon>
        <taxon>Bacteroidia</taxon>
        <taxon>Bacteroidales</taxon>
        <taxon>Rikenellaceae</taxon>
        <taxon>Alistipes</taxon>
    </lineage>
</organism>
<keyword evidence="8 12" id="KW-0051">Antiviral defense</keyword>
<evidence type="ECO:0000256" key="6">
    <source>
        <dbReference type="ARBA" id="ARBA00022842"/>
    </source>
</evidence>
<feature type="active site" description="Proton acceptor for HNH nuclease domain" evidence="12">
    <location>
        <position position="675"/>
    </location>
</feature>
<feature type="binding site" evidence="12">
    <location>
        <position position="592"/>
    </location>
    <ligand>
        <name>Mg(2+)</name>
        <dbReference type="ChEBI" id="CHEBI:18420"/>
        <label>1</label>
    </ligand>
</feature>
<dbReference type="InterPro" id="IPR003615">
    <property type="entry name" value="HNH_nuc"/>
</dbReference>
<accession>A0ABR4YIE5</accession>
<comment type="function">
    <text evidence="12">CRISPR (clustered regularly interspaced short palindromic repeat) is an adaptive immune system that provides protection against mobile genetic elements (viruses, transposable elements and conjugative plasmids). CRISPR clusters contain spacers, sequences complementary to antecedent mobile elements, and target invading nucleic acids. CRISPR clusters are transcribed and processed into CRISPR RNA (crRNA). In type II CRISPR systems correct processing of pre-crRNA requires a trans-encoded small RNA (tracrRNA), endogenous ribonuclease 3 (rnc) and this protein. The tracrRNA serves as a guide for ribonuclease 3-aided processing of pre-crRNA. Subsequently Cas9/crRNA/tracrRNA endonucleolytically cleaves linear or circular dsDNA target complementary to the spacer; Cas9 is inactive in the absence of the 2 guide RNAs (gRNA). Cas9 recognizes the protospacer adjacent motif (PAM) in the CRISPR repeat sequences to help distinguish self versus nonself, as targets within the bacterial CRISPR locus do not have PAMs. PAM recognition is also required for catalytic activity.</text>
</comment>
<dbReference type="Gene3D" id="1.10.30.50">
    <property type="match status" value="1"/>
</dbReference>
<evidence type="ECO:0000256" key="9">
    <source>
        <dbReference type="ARBA" id="ARBA00023125"/>
    </source>
</evidence>
<dbReference type="PROSITE" id="PS51749">
    <property type="entry name" value="HNH_CAS9"/>
    <property type="match status" value="1"/>
</dbReference>
<dbReference type="NCBIfam" id="TIGR01865">
    <property type="entry name" value="cas_Csn1"/>
    <property type="match status" value="1"/>
</dbReference>
<dbReference type="Gene3D" id="3.30.420.10">
    <property type="entry name" value="Ribonuclease H-like superfamily/Ribonuclease H"/>
    <property type="match status" value="2"/>
</dbReference>
<name>A0ABR4YIE5_9BACT</name>
<evidence type="ECO:0000313" key="15">
    <source>
        <dbReference type="Proteomes" id="UP000030889"/>
    </source>
</evidence>
<feature type="binding site" evidence="12">
    <location>
        <position position="8"/>
    </location>
    <ligand>
        <name>Mg(2+)</name>
        <dbReference type="ChEBI" id="CHEBI:18420"/>
        <label>2</label>
    </ligand>
</feature>
<dbReference type="EC" id="3.1.-.-" evidence="12"/>
<comment type="subunit">
    <text evidence="11 12">Monomer. Binds crRNA and tracrRNA.</text>
</comment>
<feature type="domain" description="HNH Cas9-type" evidence="13">
    <location>
        <begin position="595"/>
        <end position="761"/>
    </location>
</feature>
<keyword evidence="4 12" id="KW-0255">Endonuclease</keyword>
<evidence type="ECO:0000256" key="12">
    <source>
        <dbReference type="HAMAP-Rule" id="MF_01480"/>
    </source>
</evidence>
<evidence type="ECO:0000256" key="5">
    <source>
        <dbReference type="ARBA" id="ARBA00022801"/>
    </source>
</evidence>
<protein>
    <recommendedName>
        <fullName evidence="12">CRISPR-associated endonuclease Cas9</fullName>
        <ecNumber evidence="12">3.1.-.-</ecNumber>
    </recommendedName>
</protein>
<keyword evidence="15" id="KW-1185">Reference proteome</keyword>
<dbReference type="EMBL" id="JRGF01000008">
    <property type="protein sequence ID" value="KHE41847.1"/>
    <property type="molecule type" value="Genomic_DNA"/>
</dbReference>
<dbReference type="InterPro" id="IPR041383">
    <property type="entry name" value="RuvC_III"/>
</dbReference>
<feature type="binding site" evidence="12">
    <location>
        <position position="843"/>
    </location>
    <ligand>
        <name>Mg(2+)</name>
        <dbReference type="ChEBI" id="CHEBI:18420"/>
        <label>2</label>
    </ligand>
</feature>
<reference evidence="14 15" key="1">
    <citation type="submission" date="2014-09" db="EMBL/GenBank/DDBJ databases">
        <title>Alistipes sp. 627, sp. nov., a novel member of the family Rikenellaceae isolated from human faeces.</title>
        <authorList>
            <person name="Shkoporov A.N."/>
            <person name="Chaplin A.V."/>
            <person name="Motuzova O.V."/>
            <person name="Kafarskaia L.I."/>
            <person name="Khokhlova E.V."/>
            <person name="Efimov B.A."/>
        </authorList>
    </citation>
    <scope>NUCLEOTIDE SEQUENCE [LARGE SCALE GENOMIC DNA]</scope>
    <source>
        <strain evidence="14 15">627</strain>
    </source>
</reference>
<feature type="binding site" evidence="12">
    <location>
        <position position="592"/>
    </location>
    <ligand>
        <name>Mg(2+)</name>
        <dbReference type="ChEBI" id="CHEBI:18420"/>
        <label>2</label>
    </ligand>
</feature>
<evidence type="ECO:0000313" key="14">
    <source>
        <dbReference type="EMBL" id="KHE41847.1"/>
    </source>
</evidence>
<comment type="caution">
    <text evidence="14">The sequence shown here is derived from an EMBL/GenBank/DDBJ whole genome shotgun (WGS) entry which is preliminary data.</text>
</comment>
<dbReference type="RefSeq" id="WP_035473639.1">
    <property type="nucleotide sequence ID" value="NZ_JRGF01000008.1"/>
</dbReference>
<dbReference type="Pfam" id="PF18470">
    <property type="entry name" value="Cas9_a"/>
    <property type="match status" value="1"/>
</dbReference>
<sequence>MEKRLGIDVGTNSLGWAIVEVDDEGCTLLDRGVDIFQEGVAREKNQEKPAVQDRTDARALRRHYFRRRLRKIALLRVLVRHDLCPALSEEQLNAWQGKGIYPLDDAFIRWQRTDDNADRNPYRDRFRCLTEELDLACREERYVLGRALYHLCQRRGFLSNRKDAGNEAEEGKVKQEIKTLSADMAAAGCEYLGEYFYRLYQRKEKIRKHYTARNEHYLAEFRAICRKQRLDEELRQALEKAIFYQRPLKSQKGLVGKCTFEKDKSRCPVSHPRFEEFRMLQFINNVRVTGPGDAEPRPLSPEEVEIVRPLFLRKSKPHFDFEDIAKKIAGKGNYACRGELLQAPYRFNCAGKSTVTGSPVSALFASVFGDDWQREICSLYTLGAGKNEEQILNDVWHVLFAFEDEERLQAWLQEKLQLSADDAKTLAAFRLPQGYASLSLNVINKILPYLRRGYRYDEAVFFANLGKVLPAEVYADPARRREVEQGISAQMDDLGDGEKTRKEERIRDYLRRYWGVEEKRLERLYHPSMIEAYPSASPNGQGLLQLGSPRIPAVRNPMAMRALFRLRVLLNELLREGKIDRGTKINIELARELNDANKRKAIERYQREREAENRKYAEEIRQQYVEATGHSIEPSEEDILKYRLWVEQGHCSLYTGKTIGISEFLGDGRRYDIEHTVPRSRGGEDAQYNKTLCEEEFNRDIKRDKLPSELANHTAILACVESCGWFERIEGLEHRVWGADRRAKSATTKSAKDFAIQDRHYWRMHLDYWRRKCEAFTMTEVPEGFSNRQGVDVGIIGRYARLYLQTVFDRVYTVKGATTAAFRRMWGLQEEYAAKERVNHVHHCIDAITIACIGSREYALWAQYVRQDELYRWGEADKPRCGKPWPTFTEDVRATADELLISHHTPDNMPKQSRKRLRVRGKVQRNDRGEVKYMQGDTARGALHQQTFYGAIERDGEIRYVVRKSLDQLLPADVEKIVDEAVRQKVREAVEAYGFKEATDPTKHTVWMNEEKQIPIRKVRILTGVKNPILLKPHRDVSVKEYKRYYHVVNDGNYCMAIYEGRDRQGRLKRTFEIVNKLEAARYFKRSADRESRPDLVPLSDVNGYSLKYLLKTGTMVLFYENSPDELYECSVGELAKRLYKVVGMAQDGRVQFLFHQEARDQKAVTAECGMGISVFDARHPAPKLRIRVSNFKMFVEGYDFELTVTGEVKFKR</sequence>
<evidence type="ECO:0000256" key="3">
    <source>
        <dbReference type="ARBA" id="ARBA00022723"/>
    </source>
</evidence>
<evidence type="ECO:0000256" key="11">
    <source>
        <dbReference type="ARBA" id="ARBA00046380"/>
    </source>
</evidence>
<dbReference type="InterPro" id="IPR028629">
    <property type="entry name" value="Cas9"/>
</dbReference>
<dbReference type="Pfam" id="PF13395">
    <property type="entry name" value="HNH_4"/>
    <property type="match status" value="1"/>
</dbReference>
<keyword evidence="10" id="KW-0464">Manganese</keyword>
<dbReference type="InterPro" id="IPR036397">
    <property type="entry name" value="RNaseH_sf"/>
</dbReference>
<evidence type="ECO:0000256" key="2">
    <source>
        <dbReference type="ARBA" id="ARBA00022722"/>
    </source>
</evidence>
<feature type="binding site" evidence="12">
    <location>
        <position position="588"/>
    </location>
    <ligand>
        <name>Mg(2+)</name>
        <dbReference type="ChEBI" id="CHEBI:18420"/>
        <label>1</label>
    </ligand>
</feature>
<keyword evidence="3 12" id="KW-0479">Metal-binding</keyword>
<dbReference type="Proteomes" id="UP000030889">
    <property type="component" value="Unassembled WGS sequence"/>
</dbReference>
<comment type="cofactor">
    <cofactor evidence="1 12">
        <name>Mg(2+)</name>
        <dbReference type="ChEBI" id="CHEBI:18420"/>
    </cofactor>
</comment>